<evidence type="ECO:0000313" key="1">
    <source>
        <dbReference type="EMBL" id="CAG9986697.1"/>
    </source>
</evidence>
<dbReference type="EMBL" id="CABFNO020001405">
    <property type="protein sequence ID" value="CAG9986697.1"/>
    <property type="molecule type" value="Genomic_DNA"/>
</dbReference>
<evidence type="ECO:0000313" key="2">
    <source>
        <dbReference type="Proteomes" id="UP000754883"/>
    </source>
</evidence>
<organism evidence="1 2">
    <name type="scientific">Clonostachys byssicola</name>
    <dbReference type="NCBI Taxonomy" id="160290"/>
    <lineage>
        <taxon>Eukaryota</taxon>
        <taxon>Fungi</taxon>
        <taxon>Dikarya</taxon>
        <taxon>Ascomycota</taxon>
        <taxon>Pezizomycotina</taxon>
        <taxon>Sordariomycetes</taxon>
        <taxon>Hypocreomycetidae</taxon>
        <taxon>Hypocreales</taxon>
        <taxon>Bionectriaceae</taxon>
        <taxon>Clonostachys</taxon>
    </lineage>
</organism>
<accession>A0A9N9UGH8</accession>
<dbReference type="AlphaFoldDB" id="A0A9N9UGH8"/>
<proteinExistence type="predicted"/>
<dbReference type="OrthoDB" id="294702at2759"/>
<protein>
    <recommendedName>
        <fullName evidence="3">AB hydrolase-1 domain-containing protein</fullName>
    </recommendedName>
</protein>
<name>A0A9N9UGH8_9HYPO</name>
<dbReference type="InterPro" id="IPR029058">
    <property type="entry name" value="AB_hydrolase_fold"/>
</dbReference>
<dbReference type="Gene3D" id="3.40.50.1820">
    <property type="entry name" value="alpha/beta hydrolase"/>
    <property type="match status" value="1"/>
</dbReference>
<evidence type="ECO:0008006" key="3">
    <source>
        <dbReference type="Google" id="ProtNLM"/>
    </source>
</evidence>
<comment type="caution">
    <text evidence="1">The sequence shown here is derived from an EMBL/GenBank/DDBJ whole genome shotgun (WGS) entry which is preliminary data.</text>
</comment>
<gene>
    <name evidence="1" type="ORF">CBYS24578_00007894</name>
</gene>
<reference evidence="1" key="1">
    <citation type="submission" date="2021-10" db="EMBL/GenBank/DDBJ databases">
        <authorList>
            <person name="Piombo E."/>
        </authorList>
    </citation>
    <scope>NUCLEOTIDE SEQUENCE</scope>
</reference>
<keyword evidence="2" id="KW-1185">Reference proteome</keyword>
<sequence length="365" mass="40714">MAGLSTDKAALDQYLEDPRFRQSFTLPPDPSRDRFEPLEVTYADFGYRNEENPEEENVLLFFAPLMSSRLLHVGLDSLAKQHRVRIIDPDRPGFGGTTQVKDDMRMHVWADVVPALLQHLGIQHVAVACHSGGTVYAMDTLLHHPEILHPERPYLAIGAPWILPSRSGIITMSITQALPSSVLSHTDKVVSFVQTSLSPSLASSFGISQAAMKLFNTPNPNLDISPEDSPLAQWEEALEPRIVQHIHREGIPGISSESIVLMQKLGTSAWGTWKDYDELIPRLRAALRAAGRTLFIDTFFAESDSMIGDACTEGPDWFDACWKREDPQGPISYSSSVIPDAEHDKIWTLRMGLPQKVLQRVGRED</sequence>
<dbReference type="Proteomes" id="UP000754883">
    <property type="component" value="Unassembled WGS sequence"/>
</dbReference>
<dbReference type="SUPFAM" id="SSF53474">
    <property type="entry name" value="alpha/beta-Hydrolases"/>
    <property type="match status" value="1"/>
</dbReference>